<dbReference type="AlphaFoldDB" id="A0A7J6MQR1"/>
<feature type="compositionally biased region" description="Low complexity" evidence="1">
    <location>
        <begin position="661"/>
        <end position="681"/>
    </location>
</feature>
<feature type="compositionally biased region" description="Low complexity" evidence="1">
    <location>
        <begin position="496"/>
        <end position="505"/>
    </location>
</feature>
<reference evidence="2 3" key="1">
    <citation type="submission" date="2020-04" db="EMBL/GenBank/DDBJ databases">
        <title>Perkinsus olseni comparative genomics.</title>
        <authorList>
            <person name="Bogema D.R."/>
        </authorList>
    </citation>
    <scope>NUCLEOTIDE SEQUENCE [LARGE SCALE GENOMIC DNA]</scope>
    <source>
        <strain evidence="2">ATCC PRA-31</strain>
    </source>
</reference>
<feature type="compositionally biased region" description="Low complexity" evidence="1">
    <location>
        <begin position="535"/>
        <end position="560"/>
    </location>
</feature>
<sequence length="749" mass="81596">MTVESRRRSSWKIEDYENCSAEADARRGSGALDTTRLRKDHEQLVKEYAQLKPRSPLETVREEADDITTTPVVEDISRTPVVEEIDKSPVGEEIDRTPVGEEIDRSPVAEEIDRSPVVEEINRAPVMRNAVSPPPCDALDAYSVVDPYEANQPFSRENNGLDRELGELAAVGTSDRYSPSLRSSVGASGTSSSLSFANLGSLEEDDEPEVASARRSLATCSDLTSYRSDGGAAAGAEPVRALTYYESPHKKGAMVTVLVPGYMAKVEKTVPLVNKGDVLQAYRGLPTNAKQELLTIVDADLVSRINEIDMNAKKEDLRVIRQHPKPKRLVGLSAFYAFNSTKLMQGILDSSGVQALAHDRSVKPDVMQPKYHTVLGDTLLPFIQERCEDFLSNTKRMRSRIVRRTELWYRLTDFATSDPRHVVVDGIVAQAVEFRILSEYYKDKFASLRSKYEEASPTPGKEAQRKSNGSVSTDFEDQQQQRSRTAQSKKKPKPKTAPAKRPPAAILESKNGATLPSVSAKSEPSAARRARSKSRTSSSSSTSRSSSSSSTSSSSSSSSSSSIASFLFNVMMTSDESSSETSLSSMLSDLESDVRGFGAPTLPLRPQCRGPPMKTSEGREAAQGGGWHTVKKSRAKKGSVSNASEGPKVSALMSPRRAARRQAAAKAAAAEASRATAAATAAPPPSQMTRPEKAAAVPESGKSHEPRHVKPGYPEEMLTVKRTFIHIDEEPADECLRYHPSMLPKEAPF</sequence>
<proteinExistence type="predicted"/>
<feature type="region of interest" description="Disordered" evidence="1">
    <location>
        <begin position="452"/>
        <end position="560"/>
    </location>
</feature>
<gene>
    <name evidence="2" type="ORF">FOL46_006397</name>
</gene>
<accession>A0A7J6MQR1</accession>
<feature type="region of interest" description="Disordered" evidence="1">
    <location>
        <begin position="173"/>
        <end position="192"/>
    </location>
</feature>
<dbReference type="EMBL" id="JABANN010000041">
    <property type="protein sequence ID" value="KAF4673844.1"/>
    <property type="molecule type" value="Genomic_DNA"/>
</dbReference>
<dbReference type="Proteomes" id="UP000572268">
    <property type="component" value="Unassembled WGS sequence"/>
</dbReference>
<feature type="compositionally biased region" description="Low complexity" evidence="1">
    <location>
        <begin position="180"/>
        <end position="192"/>
    </location>
</feature>
<feature type="compositionally biased region" description="Polar residues" evidence="1">
    <location>
        <begin position="466"/>
        <end position="486"/>
    </location>
</feature>
<comment type="caution">
    <text evidence="2">The sequence shown here is derived from an EMBL/GenBank/DDBJ whole genome shotgun (WGS) entry which is preliminary data.</text>
</comment>
<evidence type="ECO:0000256" key="1">
    <source>
        <dbReference type="SAM" id="MobiDB-lite"/>
    </source>
</evidence>
<protein>
    <submittedName>
        <fullName evidence="2">Uncharacterized protein</fullName>
    </submittedName>
</protein>
<evidence type="ECO:0000313" key="3">
    <source>
        <dbReference type="Proteomes" id="UP000572268"/>
    </source>
</evidence>
<name>A0A7J6MQR1_PEROL</name>
<organism evidence="2 3">
    <name type="scientific">Perkinsus olseni</name>
    <name type="common">Perkinsus atlanticus</name>
    <dbReference type="NCBI Taxonomy" id="32597"/>
    <lineage>
        <taxon>Eukaryota</taxon>
        <taxon>Sar</taxon>
        <taxon>Alveolata</taxon>
        <taxon>Perkinsozoa</taxon>
        <taxon>Perkinsea</taxon>
        <taxon>Perkinsida</taxon>
        <taxon>Perkinsidae</taxon>
        <taxon>Perkinsus</taxon>
    </lineage>
</organism>
<feature type="region of interest" description="Disordered" evidence="1">
    <location>
        <begin position="597"/>
        <end position="715"/>
    </location>
</feature>
<evidence type="ECO:0000313" key="2">
    <source>
        <dbReference type="EMBL" id="KAF4673844.1"/>
    </source>
</evidence>